<sequence>MFDGDNIFHTLTEHEQEREANAYADYVSMDAKRPEAYKAKIMKQIRRDHTETLEAFQVWYLKKTCAELTTQYGGKSSGEYVIESIYPYTDTKGYANSTEYEKEHLFYVQLKGTSDNEMQVFGADSHQALKVLLDDLIKKGTP</sequence>
<protein>
    <submittedName>
        <fullName evidence="1">Uncharacterized protein</fullName>
    </submittedName>
</protein>
<evidence type="ECO:0000313" key="1">
    <source>
        <dbReference type="EMBL" id="SFV90177.1"/>
    </source>
</evidence>
<name>A0A1W1E8I9_9ZZZZ</name>
<accession>A0A1W1E8I9</accession>
<dbReference type="AlphaFoldDB" id="A0A1W1E8I9"/>
<proteinExistence type="predicted"/>
<organism evidence="1">
    <name type="scientific">hydrothermal vent metagenome</name>
    <dbReference type="NCBI Taxonomy" id="652676"/>
    <lineage>
        <taxon>unclassified sequences</taxon>
        <taxon>metagenomes</taxon>
        <taxon>ecological metagenomes</taxon>
    </lineage>
</organism>
<gene>
    <name evidence="1" type="ORF">MNB_SV-4-1293</name>
</gene>
<reference evidence="1" key="1">
    <citation type="submission" date="2016-10" db="EMBL/GenBank/DDBJ databases">
        <authorList>
            <person name="de Groot N.N."/>
        </authorList>
    </citation>
    <scope>NUCLEOTIDE SEQUENCE</scope>
</reference>
<dbReference type="EMBL" id="FPIB01000010">
    <property type="protein sequence ID" value="SFV90177.1"/>
    <property type="molecule type" value="Genomic_DNA"/>
</dbReference>